<feature type="chain" id="PRO_5041373039" description="Secreted protein" evidence="1">
    <location>
        <begin position="21"/>
        <end position="109"/>
    </location>
</feature>
<gene>
    <name evidence="2" type="ORF">GCM10007890_29580</name>
</gene>
<comment type="caution">
    <text evidence="2">The sequence shown here is derived from an EMBL/GenBank/DDBJ whole genome shotgun (WGS) entry which is preliminary data.</text>
</comment>
<feature type="signal peptide" evidence="1">
    <location>
        <begin position="1"/>
        <end position="20"/>
    </location>
</feature>
<name>A0AA37WRC8_9HYPH</name>
<organism evidence="2 3">
    <name type="scientific">Methylobacterium tardum</name>
    <dbReference type="NCBI Taxonomy" id="374432"/>
    <lineage>
        <taxon>Bacteria</taxon>
        <taxon>Pseudomonadati</taxon>
        <taxon>Pseudomonadota</taxon>
        <taxon>Alphaproteobacteria</taxon>
        <taxon>Hyphomicrobiales</taxon>
        <taxon>Methylobacteriaceae</taxon>
        <taxon>Methylobacterium</taxon>
    </lineage>
</organism>
<evidence type="ECO:0000313" key="2">
    <source>
        <dbReference type="EMBL" id="GLS70945.1"/>
    </source>
</evidence>
<accession>A0AA37WRC8</accession>
<sequence>MSRPLAALLAVGLASAPALAREDVNAPAREAELRTCLNHPAWVVPPDAVIADRASFCGCYADGAVKARLWELEKAEANEGEEVRRTVADRTISLHDRTSAAIAASCLKP</sequence>
<proteinExistence type="predicted"/>
<keyword evidence="3" id="KW-1185">Reference proteome</keyword>
<reference evidence="3" key="1">
    <citation type="journal article" date="2019" name="Int. J. Syst. Evol. Microbiol.">
        <title>The Global Catalogue of Microorganisms (GCM) 10K type strain sequencing project: providing services to taxonomists for standard genome sequencing and annotation.</title>
        <authorList>
            <consortium name="The Broad Institute Genomics Platform"/>
            <consortium name="The Broad Institute Genome Sequencing Center for Infectious Disease"/>
            <person name="Wu L."/>
            <person name="Ma J."/>
        </authorList>
    </citation>
    <scope>NUCLEOTIDE SEQUENCE [LARGE SCALE GENOMIC DNA]</scope>
    <source>
        <strain evidence="3">NBRC 103632</strain>
    </source>
</reference>
<dbReference type="EMBL" id="BSPL01000017">
    <property type="protein sequence ID" value="GLS70945.1"/>
    <property type="molecule type" value="Genomic_DNA"/>
</dbReference>
<protein>
    <recommendedName>
        <fullName evidence="4">Secreted protein</fullName>
    </recommendedName>
</protein>
<evidence type="ECO:0008006" key="4">
    <source>
        <dbReference type="Google" id="ProtNLM"/>
    </source>
</evidence>
<dbReference type="Proteomes" id="UP001157440">
    <property type="component" value="Unassembled WGS sequence"/>
</dbReference>
<dbReference type="RefSeq" id="WP_238197489.1">
    <property type="nucleotide sequence ID" value="NZ_BPQZ01000019.1"/>
</dbReference>
<keyword evidence="1" id="KW-0732">Signal</keyword>
<evidence type="ECO:0000256" key="1">
    <source>
        <dbReference type="SAM" id="SignalP"/>
    </source>
</evidence>
<evidence type="ECO:0000313" key="3">
    <source>
        <dbReference type="Proteomes" id="UP001157440"/>
    </source>
</evidence>
<dbReference type="AlphaFoldDB" id="A0AA37WRC8"/>